<dbReference type="UniPathway" id="UPA00275">
    <property type="reaction ID" value="UER00404"/>
</dbReference>
<dbReference type="SUPFAM" id="SSF52121">
    <property type="entry name" value="Lumazine synthase"/>
    <property type="match status" value="1"/>
</dbReference>
<feature type="binding site" evidence="7">
    <location>
        <position position="61"/>
    </location>
    <ligand>
        <name>5-amino-6-(D-ribitylamino)uracil</name>
        <dbReference type="ChEBI" id="CHEBI:15934"/>
    </ligand>
</feature>
<evidence type="ECO:0000256" key="3">
    <source>
        <dbReference type="ARBA" id="ARBA00012664"/>
    </source>
</evidence>
<dbReference type="GO" id="GO:0000906">
    <property type="term" value="F:6,7-dimethyl-8-ribityllumazine synthase activity"/>
    <property type="evidence" value="ECO:0007669"/>
    <property type="project" value="UniProtKB-UniRule"/>
</dbReference>
<evidence type="ECO:0000313" key="9">
    <source>
        <dbReference type="Proteomes" id="UP000272771"/>
    </source>
</evidence>
<evidence type="ECO:0000313" key="8">
    <source>
        <dbReference type="EMBL" id="VEJ49718.1"/>
    </source>
</evidence>
<accession>A0A3S4Z6Q9</accession>
<evidence type="ECO:0000256" key="1">
    <source>
        <dbReference type="ARBA" id="ARBA00004917"/>
    </source>
</evidence>
<sequence>MGAGRKRHVPSRCRLATQRLNRKPFEFSDGLAFLFPKENMNIIEPNINGKDLRIGIVQARFSNEIGSAMVEVCTRKLQELGVKDKNITLATVPGALEVPIVLQNMASSERFDALIAIGAVIRGETYHFELVANESGAGVTRVSLDYNIPIANAILTTENDEQAHARIEEKAADAAVVAVECGNLVNYLLADQLDD</sequence>
<protein>
    <recommendedName>
        <fullName evidence="3 7">6,7-dimethyl-8-ribityllumazine synthase</fullName>
        <shortName evidence="7">DMRL synthase</shortName>
        <shortName evidence="7">LS</shortName>
        <shortName evidence="7">Lumazine synthase</shortName>
        <ecNumber evidence="3 7">2.5.1.78</ecNumber>
    </recommendedName>
</protein>
<organism evidence="8 9">
    <name type="scientific">Neisseria weaveri</name>
    <dbReference type="NCBI Taxonomy" id="28091"/>
    <lineage>
        <taxon>Bacteria</taxon>
        <taxon>Pseudomonadati</taxon>
        <taxon>Pseudomonadota</taxon>
        <taxon>Betaproteobacteria</taxon>
        <taxon>Neisseriales</taxon>
        <taxon>Neisseriaceae</taxon>
        <taxon>Neisseria</taxon>
    </lineage>
</organism>
<dbReference type="InterPro" id="IPR034964">
    <property type="entry name" value="LS"/>
</dbReference>
<proteinExistence type="inferred from homology"/>
<dbReference type="InterPro" id="IPR002180">
    <property type="entry name" value="LS/RS"/>
</dbReference>
<feature type="binding site" evidence="7">
    <location>
        <position position="152"/>
    </location>
    <ligand>
        <name>5-amino-6-(D-ribitylamino)uracil</name>
        <dbReference type="ChEBI" id="CHEBI:15934"/>
    </ligand>
</feature>
<dbReference type="NCBIfam" id="TIGR00114">
    <property type="entry name" value="lumazine-synth"/>
    <property type="match status" value="1"/>
</dbReference>
<evidence type="ECO:0000256" key="7">
    <source>
        <dbReference type="HAMAP-Rule" id="MF_00178"/>
    </source>
</evidence>
<feature type="binding site" evidence="7">
    <location>
        <begin position="119"/>
        <end position="121"/>
    </location>
    <ligand>
        <name>5-amino-6-(D-ribitylamino)uracil</name>
        <dbReference type="ChEBI" id="CHEBI:15934"/>
    </ligand>
</feature>
<feature type="binding site" evidence="7">
    <location>
        <begin position="124"/>
        <end position="125"/>
    </location>
    <ligand>
        <name>(2S)-2-hydroxy-3-oxobutyl phosphate</name>
        <dbReference type="ChEBI" id="CHEBI:58830"/>
    </ligand>
</feature>
<dbReference type="InterPro" id="IPR036467">
    <property type="entry name" value="LS/RS_sf"/>
</dbReference>
<dbReference type="Proteomes" id="UP000272771">
    <property type="component" value="Chromosome"/>
</dbReference>
<dbReference type="AlphaFoldDB" id="A0A3S4Z6Q9"/>
<dbReference type="CDD" id="cd09209">
    <property type="entry name" value="Lumazine_synthase-I"/>
    <property type="match status" value="1"/>
</dbReference>
<dbReference type="EMBL" id="LR134533">
    <property type="protein sequence ID" value="VEJ49718.1"/>
    <property type="molecule type" value="Genomic_DNA"/>
</dbReference>
<dbReference type="PANTHER" id="PTHR21058:SF0">
    <property type="entry name" value="6,7-DIMETHYL-8-RIBITYLLUMAZINE SYNTHASE"/>
    <property type="match status" value="1"/>
</dbReference>
<keyword evidence="5 7" id="KW-0808">Transferase</keyword>
<dbReference type="STRING" id="28091.SAMEA3174300_01003"/>
<dbReference type="PANTHER" id="PTHR21058">
    <property type="entry name" value="6,7-DIMETHYL-8-RIBITYLLUMAZINE SYNTHASE DMRL SYNTHASE LUMAZINE SYNTHASE"/>
    <property type="match status" value="1"/>
</dbReference>
<comment type="similarity">
    <text evidence="2 7">Belongs to the DMRL synthase family.</text>
</comment>
<feature type="binding site" evidence="7">
    <location>
        <position position="166"/>
    </location>
    <ligand>
        <name>(2S)-2-hydroxy-3-oxobutyl phosphate</name>
        <dbReference type="ChEBI" id="CHEBI:58830"/>
    </ligand>
</feature>
<comment type="catalytic activity">
    <reaction evidence="6 7">
        <text>(2S)-2-hydroxy-3-oxobutyl phosphate + 5-amino-6-(D-ribitylamino)uracil = 6,7-dimethyl-8-(1-D-ribityl)lumazine + phosphate + 2 H2O + H(+)</text>
        <dbReference type="Rhea" id="RHEA:26152"/>
        <dbReference type="ChEBI" id="CHEBI:15377"/>
        <dbReference type="ChEBI" id="CHEBI:15378"/>
        <dbReference type="ChEBI" id="CHEBI:15934"/>
        <dbReference type="ChEBI" id="CHEBI:43474"/>
        <dbReference type="ChEBI" id="CHEBI:58201"/>
        <dbReference type="ChEBI" id="CHEBI:58830"/>
        <dbReference type="EC" id="2.5.1.78"/>
    </reaction>
</comment>
<evidence type="ECO:0000256" key="4">
    <source>
        <dbReference type="ARBA" id="ARBA00022619"/>
    </source>
</evidence>
<dbReference type="Gene3D" id="3.40.50.960">
    <property type="entry name" value="Lumazine/riboflavin synthase"/>
    <property type="match status" value="1"/>
</dbReference>
<evidence type="ECO:0000256" key="5">
    <source>
        <dbReference type="ARBA" id="ARBA00022679"/>
    </source>
</evidence>
<gene>
    <name evidence="7 8" type="primary">ribH</name>
    <name evidence="8" type="ORF">NCTC12742_00323</name>
</gene>
<dbReference type="Pfam" id="PF00885">
    <property type="entry name" value="DMRL_synthase"/>
    <property type="match status" value="1"/>
</dbReference>
<comment type="pathway">
    <text evidence="1 7">Cofactor biosynthesis; riboflavin biosynthesis; riboflavin from 2-hydroxy-3-oxobutyl phosphate and 5-amino-6-(D-ribitylamino)uracil: step 1/2.</text>
</comment>
<keyword evidence="9" id="KW-1185">Reference proteome</keyword>
<name>A0A3S4Z6Q9_9NEIS</name>
<comment type="function">
    <text evidence="7">Catalyzes the formation of 6,7-dimethyl-8-ribityllumazine by condensation of 5-amino-6-(D-ribitylamino)uracil with 3,4-dihydroxy-2-butanone 4-phosphate. This is the penultimate step in the biosynthesis of riboflavin.</text>
</comment>
<feature type="active site" description="Proton donor" evidence="7">
    <location>
        <position position="127"/>
    </location>
</feature>
<evidence type="ECO:0000256" key="6">
    <source>
        <dbReference type="ARBA" id="ARBA00048785"/>
    </source>
</evidence>
<feature type="binding site" evidence="7">
    <location>
        <begin position="95"/>
        <end position="97"/>
    </location>
    <ligand>
        <name>5-amino-6-(D-ribitylamino)uracil</name>
        <dbReference type="ChEBI" id="CHEBI:15934"/>
    </ligand>
</feature>
<dbReference type="GO" id="GO:0009231">
    <property type="term" value="P:riboflavin biosynthetic process"/>
    <property type="evidence" value="ECO:0007669"/>
    <property type="project" value="UniProtKB-UniRule"/>
</dbReference>
<reference evidence="8 9" key="1">
    <citation type="submission" date="2018-12" db="EMBL/GenBank/DDBJ databases">
        <authorList>
            <consortium name="Pathogen Informatics"/>
        </authorList>
    </citation>
    <scope>NUCLEOTIDE SEQUENCE [LARGE SCALE GENOMIC DNA]</scope>
    <source>
        <strain evidence="8 9">NCTC12742</strain>
    </source>
</reference>
<dbReference type="HAMAP" id="MF_00178">
    <property type="entry name" value="Lumazine_synth"/>
    <property type="match status" value="1"/>
</dbReference>
<dbReference type="EC" id="2.5.1.78" evidence="3 7"/>
<dbReference type="GO" id="GO:0005829">
    <property type="term" value="C:cytosol"/>
    <property type="evidence" value="ECO:0007669"/>
    <property type="project" value="TreeGrafter"/>
</dbReference>
<keyword evidence="4 7" id="KW-0686">Riboflavin biosynthesis</keyword>
<dbReference type="GO" id="GO:0009349">
    <property type="term" value="C:riboflavin synthase complex"/>
    <property type="evidence" value="ECO:0007669"/>
    <property type="project" value="UniProtKB-UniRule"/>
</dbReference>
<evidence type="ECO:0000256" key="2">
    <source>
        <dbReference type="ARBA" id="ARBA00007424"/>
    </source>
</evidence>